<dbReference type="AlphaFoldDB" id="M0QM35"/>
<dbReference type="PANTHER" id="PTHR35273:SF2">
    <property type="entry name" value="ALPHA-GALACTOSIDASE"/>
    <property type="match status" value="1"/>
</dbReference>
<evidence type="ECO:0000313" key="4">
    <source>
        <dbReference type="Proteomes" id="UP000011666"/>
    </source>
</evidence>
<protein>
    <recommendedName>
        <fullName evidence="2">Glycoside-hydrolase family GH114 TIM-barrel domain-containing protein</fullName>
    </recommendedName>
</protein>
<comment type="caution">
    <text evidence="3">The sequence shown here is derived from an EMBL/GenBank/DDBJ whole genome shotgun (WGS) entry which is preliminary data.</text>
</comment>
<dbReference type="InterPro" id="IPR017853">
    <property type="entry name" value="GH"/>
</dbReference>
<name>M0QM35_9ACTN</name>
<dbReference type="SUPFAM" id="SSF51445">
    <property type="entry name" value="(Trans)glycosidases"/>
    <property type="match status" value="1"/>
</dbReference>
<dbReference type="InterPro" id="IPR013785">
    <property type="entry name" value="Aldolase_TIM"/>
</dbReference>
<feature type="region of interest" description="Disordered" evidence="1">
    <location>
        <begin position="50"/>
        <end position="76"/>
    </location>
</feature>
<sequence length="333" mass="35840">MNDLGRTVNESERTVDDLERTVDGVGARHTEAMRSWIGIVAVLVALTACSSPSEPSPTPGAAGTGSYRDLPTTGDADYQLGGAYDPPPGVTIVVRDSTAAPAAGRYSICYVNGFQTQPADADRWLSEQPDAILRRADGKPVIDPQWPDEMLLSTTTPAARRAIVDFLTPTIARCADRGFDAVEFDNLDSSWTRSDSALREEGNLALASSLVDVAHVRGLAVGQKNTPQLGQRGRDAGFDFAIAEECVAYRECDAYTDVYGPRVIDIEYTDIGHTDIGHTDIGHKDIGHMDTGHKDTGGSWAAVCARADRPTRTMLRDRDLVAAGQPGYVFDHC</sequence>
<keyword evidence="4" id="KW-1185">Reference proteome</keyword>
<dbReference type="Proteomes" id="UP000011666">
    <property type="component" value="Unassembled WGS sequence"/>
</dbReference>
<feature type="domain" description="Glycoside-hydrolase family GH114 TIM-barrel" evidence="2">
    <location>
        <begin position="77"/>
        <end position="322"/>
    </location>
</feature>
<dbReference type="EMBL" id="BANX01000015">
    <property type="protein sequence ID" value="GAC68452.1"/>
    <property type="molecule type" value="Genomic_DNA"/>
</dbReference>
<dbReference type="STRING" id="1223545.GS4_15_01020"/>
<reference evidence="3 4" key="1">
    <citation type="submission" date="2013-01" db="EMBL/GenBank/DDBJ databases">
        <title>Whole genome shotgun sequence of Gordonia soli NBRC 108243.</title>
        <authorList>
            <person name="Isaki-Nakamura S."/>
            <person name="Hosoyama A."/>
            <person name="Tsuchikane K."/>
            <person name="Ando Y."/>
            <person name="Baba S."/>
            <person name="Ohji S."/>
            <person name="Hamada M."/>
            <person name="Tamura T."/>
            <person name="Yamazoe A."/>
            <person name="Yamazaki S."/>
            <person name="Fujita N."/>
        </authorList>
    </citation>
    <scope>NUCLEOTIDE SEQUENCE [LARGE SCALE GENOMIC DNA]</scope>
    <source>
        <strain evidence="3 4">NBRC 108243</strain>
    </source>
</reference>
<dbReference type="eggNOG" id="COG3868">
    <property type="taxonomic scope" value="Bacteria"/>
</dbReference>
<dbReference type="PANTHER" id="PTHR35273">
    <property type="entry name" value="ALPHA-1,4 POLYGALACTOSAMINIDASE, PUTATIVE (AFU_ORTHOLOGUE AFUA_3G07890)-RELATED"/>
    <property type="match status" value="1"/>
</dbReference>
<gene>
    <name evidence="3" type="ORF">GS4_15_01020</name>
</gene>
<dbReference type="Gene3D" id="3.20.20.70">
    <property type="entry name" value="Aldolase class I"/>
    <property type="match status" value="1"/>
</dbReference>
<evidence type="ECO:0000259" key="2">
    <source>
        <dbReference type="Pfam" id="PF03537"/>
    </source>
</evidence>
<dbReference type="Pfam" id="PF03537">
    <property type="entry name" value="Glyco_hydro_114"/>
    <property type="match status" value="1"/>
</dbReference>
<dbReference type="InterPro" id="IPR004352">
    <property type="entry name" value="GH114_TIM-barrel"/>
</dbReference>
<evidence type="ECO:0000313" key="3">
    <source>
        <dbReference type="EMBL" id="GAC68452.1"/>
    </source>
</evidence>
<proteinExistence type="predicted"/>
<organism evidence="3 4">
    <name type="scientific">Gordonia soli NBRC 108243</name>
    <dbReference type="NCBI Taxonomy" id="1223545"/>
    <lineage>
        <taxon>Bacteria</taxon>
        <taxon>Bacillati</taxon>
        <taxon>Actinomycetota</taxon>
        <taxon>Actinomycetes</taxon>
        <taxon>Mycobacteriales</taxon>
        <taxon>Gordoniaceae</taxon>
        <taxon>Gordonia</taxon>
    </lineage>
</organism>
<accession>M0QM35</accession>
<evidence type="ECO:0000256" key="1">
    <source>
        <dbReference type="SAM" id="MobiDB-lite"/>
    </source>
</evidence>